<evidence type="ECO:0000313" key="2">
    <source>
        <dbReference type="Proteomes" id="UP000515683"/>
    </source>
</evidence>
<dbReference type="GO" id="GO:0032259">
    <property type="term" value="P:methylation"/>
    <property type="evidence" value="ECO:0007669"/>
    <property type="project" value="UniProtKB-KW"/>
</dbReference>
<dbReference type="SUPFAM" id="SSF53335">
    <property type="entry name" value="S-adenosyl-L-methionine-dependent methyltransferases"/>
    <property type="match status" value="1"/>
</dbReference>
<keyword evidence="2" id="KW-1185">Reference proteome</keyword>
<sequence>MNYKNIVLDKQTIEDIIQWVNKEANFIDKKYASCQSLFPLINIFQCETVVELGTNWGSSTSSLLENCPSIKKLYTIDNYLPYKDTVKPFVEVNADGANFLKLAARKNFSFLPDFLQEKLNIIYGDTIESVKKFEDNSIDFIWFDAHLSEDQLANELESWYPKVSHGGIVGVHDCGNNGSHMDKVVYDFMEGKSTEGCMSYFNDTLSWIKVND</sequence>
<dbReference type="GO" id="GO:0008168">
    <property type="term" value="F:methyltransferase activity"/>
    <property type="evidence" value="ECO:0007669"/>
    <property type="project" value="UniProtKB-KW"/>
</dbReference>
<proteinExistence type="predicted"/>
<reference evidence="1" key="1">
    <citation type="submission" date="2019-04" db="EMBL/GenBank/DDBJ databases">
        <title>Genomic and proteomic characterization of cyanophage S-SCSM1 provides new insights into understanding the viral gene diversity and phage-host interactions.</title>
        <authorList>
            <person name="Wang Q."/>
            <person name="Xu Y."/>
            <person name="Jiao N."/>
            <person name="Zhang R."/>
        </authorList>
    </citation>
    <scope>NUCLEOTIDE SEQUENCE [LARGE SCALE GENOMIC DNA]</scope>
</reference>
<dbReference type="InterPro" id="IPR029063">
    <property type="entry name" value="SAM-dependent_MTases_sf"/>
</dbReference>
<keyword evidence="1" id="KW-0808">Transferase</keyword>
<dbReference type="Proteomes" id="UP000515683">
    <property type="component" value="Segment"/>
</dbReference>
<organism evidence="1 2">
    <name type="scientific">Synechococcus phage S-SCSM1</name>
    <dbReference type="NCBI Taxonomy" id="2588487"/>
    <lineage>
        <taxon>Viruses</taxon>
        <taxon>Duplodnaviria</taxon>
        <taxon>Heunggongvirae</taxon>
        <taxon>Uroviricota</taxon>
        <taxon>Caudoviricetes</taxon>
        <taxon>Pantevenvirales</taxon>
        <taxon>Kyanoviridae</taxon>
        <taxon>Zhoulongquanvirus</taxon>
        <taxon>Zhoulongquanvirus esscess</taxon>
    </lineage>
</organism>
<keyword evidence="1" id="KW-0489">Methyltransferase</keyword>
<dbReference type="Gene3D" id="3.40.50.150">
    <property type="entry name" value="Vaccinia Virus protein VP39"/>
    <property type="match status" value="1"/>
</dbReference>
<dbReference type="EMBL" id="MK867354">
    <property type="protein sequence ID" value="QFG06313.1"/>
    <property type="molecule type" value="Genomic_DNA"/>
</dbReference>
<protein>
    <submittedName>
        <fullName evidence="1">Class I SAM-dependent methyltransferase</fullName>
    </submittedName>
</protein>
<evidence type="ECO:0000313" key="1">
    <source>
        <dbReference type="EMBL" id="QFG06313.1"/>
    </source>
</evidence>
<gene>
    <name evidence="1" type="ORF">SSCSM1_56</name>
</gene>
<accession>A0A6M2ZHS4</accession>
<name>A0A6M2ZHS4_9CAUD</name>
<dbReference type="Pfam" id="PF13578">
    <property type="entry name" value="Methyltransf_24"/>
    <property type="match status" value="1"/>
</dbReference>